<dbReference type="PRINTS" id="PR00313">
    <property type="entry name" value="CABNDNGRPT"/>
</dbReference>
<protein>
    <submittedName>
        <fullName evidence="3">GDSL-type esterase/lipase family protein</fullName>
    </submittedName>
</protein>
<dbReference type="CDD" id="cd01833">
    <property type="entry name" value="XynB_like"/>
    <property type="match status" value="1"/>
</dbReference>
<evidence type="ECO:0000313" key="3">
    <source>
        <dbReference type="EMBL" id="MDR9894708.1"/>
    </source>
</evidence>
<dbReference type="InterPro" id="IPR008979">
    <property type="entry name" value="Galactose-bd-like_sf"/>
</dbReference>
<dbReference type="GO" id="GO:0004622">
    <property type="term" value="F:phosphatidylcholine lysophospholipase activity"/>
    <property type="evidence" value="ECO:0007669"/>
    <property type="project" value="TreeGrafter"/>
</dbReference>
<dbReference type="PANTHER" id="PTHR30383">
    <property type="entry name" value="THIOESTERASE 1/PROTEASE 1/LYSOPHOSPHOLIPASE L1"/>
    <property type="match status" value="1"/>
</dbReference>
<dbReference type="SUPFAM" id="SSF51120">
    <property type="entry name" value="beta-Roll"/>
    <property type="match status" value="1"/>
</dbReference>
<dbReference type="GO" id="GO:0030246">
    <property type="term" value="F:carbohydrate binding"/>
    <property type="evidence" value="ECO:0007669"/>
    <property type="project" value="InterPro"/>
</dbReference>
<evidence type="ECO:0000313" key="4">
    <source>
        <dbReference type="Proteomes" id="UP000667802"/>
    </source>
</evidence>
<accession>A0AAP5M9H9</accession>
<dbReference type="PROSITE" id="PS51175">
    <property type="entry name" value="CBM6"/>
    <property type="match status" value="1"/>
</dbReference>
<organism evidence="3 4">
    <name type="scientific">Aetokthonos hydrillicola Thurmond2011</name>
    <dbReference type="NCBI Taxonomy" id="2712845"/>
    <lineage>
        <taxon>Bacteria</taxon>
        <taxon>Bacillati</taxon>
        <taxon>Cyanobacteriota</taxon>
        <taxon>Cyanophyceae</taxon>
        <taxon>Nostocales</taxon>
        <taxon>Hapalosiphonaceae</taxon>
        <taxon>Aetokthonos</taxon>
    </lineage>
</organism>
<proteinExistence type="predicted"/>
<dbReference type="Pfam" id="PF03422">
    <property type="entry name" value="CBM_6"/>
    <property type="match status" value="1"/>
</dbReference>
<dbReference type="EMBL" id="JAALHA020000003">
    <property type="protein sequence ID" value="MDR9894708.1"/>
    <property type="molecule type" value="Genomic_DNA"/>
</dbReference>
<dbReference type="Pfam" id="PF00353">
    <property type="entry name" value="HemolysinCabind"/>
    <property type="match status" value="1"/>
</dbReference>
<dbReference type="InterPro" id="IPR051532">
    <property type="entry name" value="Ester_Hydrolysis_Enzymes"/>
</dbReference>
<dbReference type="InterPro" id="IPR006584">
    <property type="entry name" value="Cellulose-bd_IV"/>
</dbReference>
<dbReference type="AlphaFoldDB" id="A0AAP5M9H9"/>
<dbReference type="InterPro" id="IPR013830">
    <property type="entry name" value="SGNH_hydro"/>
</dbReference>
<dbReference type="InterPro" id="IPR036514">
    <property type="entry name" value="SGNH_hydro_sf"/>
</dbReference>
<dbReference type="InterPro" id="IPR001343">
    <property type="entry name" value="Hemolysn_Ca-bd"/>
</dbReference>
<name>A0AAP5M9H9_9CYAN</name>
<dbReference type="InterPro" id="IPR011049">
    <property type="entry name" value="Serralysin-like_metalloprot_C"/>
</dbReference>
<dbReference type="SMART" id="SM00606">
    <property type="entry name" value="CBD_IV"/>
    <property type="match status" value="1"/>
</dbReference>
<dbReference type="Pfam" id="PF13472">
    <property type="entry name" value="Lipase_GDSL_2"/>
    <property type="match status" value="1"/>
</dbReference>
<dbReference type="PANTHER" id="PTHR30383:SF5">
    <property type="entry name" value="SGNH HYDROLASE-TYPE ESTERASE DOMAIN-CONTAINING PROTEIN"/>
    <property type="match status" value="1"/>
</dbReference>
<dbReference type="SUPFAM" id="SSF49785">
    <property type="entry name" value="Galactose-binding domain-like"/>
    <property type="match status" value="1"/>
</dbReference>
<dbReference type="InterPro" id="IPR005084">
    <property type="entry name" value="CBM6"/>
</dbReference>
<gene>
    <name evidence="3" type="ORF">G7B40_009015</name>
</gene>
<dbReference type="Gene3D" id="2.60.120.260">
    <property type="entry name" value="Galactose-binding domain-like"/>
    <property type="match status" value="1"/>
</dbReference>
<evidence type="ECO:0000256" key="1">
    <source>
        <dbReference type="ARBA" id="ARBA00022729"/>
    </source>
</evidence>
<dbReference type="Gene3D" id="3.40.50.1110">
    <property type="entry name" value="SGNH hydrolase"/>
    <property type="match status" value="1"/>
</dbReference>
<sequence length="534" mass="56780">MTAIRIEAENYKSGQGNYYDKSAGNNGGKYRTEDVDIYASKSASNGYLVGYTEAGEWLTYDVDITQPGTYKLVAHVASAQNSSMSLSGSIGGQQKQTQFTGTGGWTNWTDVNIGTFNLNTGKQTLRVDELIGGFNIDYFELVPVNSSNVGNPGNSYNLGNIVNSRIGSNTYTGGDGIDTISYAHSPSAIVANLSTGIVTHNLPNSAEHPLKIMPVGDSITYGLAKTGDTGSYRDDLWKSLTNNGYSIDFVGPQSSGPDGFDKDHAGFPGWTITNVSDSINGWISTYKPDKVLLMIGTNDILKSDNPTQAPNRLSNLIDQILNQSPDTQVLVAAVPPVDKNYPKPGATFWQQIMDYNSQIPGIVNSKVSQGKNVTYVNINGSLQESDLTDGVHPGTNGNSKVAKTWYDSLLQSNTGTDKISNFENIVGSKYNDVITGNSGNNIIDGGGGNDILTGGGGNDTFVLRPDQGTVRITDFTIGKDILGLSNGIKFDQLVFEQGTGGNLNDGVIGYNGKTIAMLNGVQAGALTPNSFITV</sequence>
<dbReference type="Proteomes" id="UP000667802">
    <property type="component" value="Unassembled WGS sequence"/>
</dbReference>
<dbReference type="SUPFAM" id="SSF52266">
    <property type="entry name" value="SGNH hydrolase"/>
    <property type="match status" value="1"/>
</dbReference>
<keyword evidence="1" id="KW-0732">Signal</keyword>
<dbReference type="CDD" id="cd04080">
    <property type="entry name" value="CBM6_cellulase-like"/>
    <property type="match status" value="1"/>
</dbReference>
<reference evidence="4" key="1">
    <citation type="journal article" date="2021" name="Science">
        <title>Hunting the eagle killer: A cyanobacterial neurotoxin causes vacuolar myelinopathy.</title>
        <authorList>
            <person name="Breinlinger S."/>
            <person name="Phillips T.J."/>
            <person name="Haram B.N."/>
            <person name="Mares J."/>
            <person name="Martinez Yerena J.A."/>
            <person name="Hrouzek P."/>
            <person name="Sobotka R."/>
            <person name="Henderson W.M."/>
            <person name="Schmieder P."/>
            <person name="Williams S.M."/>
            <person name="Lauderdale J.D."/>
            <person name="Wilde H.D."/>
            <person name="Gerrin W."/>
            <person name="Kust A."/>
            <person name="Washington J.W."/>
            <person name="Wagner C."/>
            <person name="Geier B."/>
            <person name="Liebeke M."/>
            <person name="Enke H."/>
            <person name="Niedermeyer T.H.J."/>
            <person name="Wilde S.B."/>
        </authorList>
    </citation>
    <scope>NUCLEOTIDE SEQUENCE [LARGE SCALE GENOMIC DNA]</scope>
    <source>
        <strain evidence="4">Thurmond2011</strain>
    </source>
</reference>
<dbReference type="RefSeq" id="WP_208339766.1">
    <property type="nucleotide sequence ID" value="NZ_CAWQFN010000563.1"/>
</dbReference>
<evidence type="ECO:0000259" key="2">
    <source>
        <dbReference type="PROSITE" id="PS51175"/>
    </source>
</evidence>
<comment type="caution">
    <text evidence="3">The sequence shown here is derived from an EMBL/GenBank/DDBJ whole genome shotgun (WGS) entry which is preliminary data.</text>
</comment>
<feature type="domain" description="CBM6" evidence="2">
    <location>
        <begin position="4"/>
        <end position="142"/>
    </location>
</feature>
<dbReference type="GO" id="GO:0005509">
    <property type="term" value="F:calcium ion binding"/>
    <property type="evidence" value="ECO:0007669"/>
    <property type="project" value="InterPro"/>
</dbReference>
<keyword evidence="4" id="KW-1185">Reference proteome</keyword>